<gene>
    <name evidence="2" type="ORF">BN2476_1150047</name>
</gene>
<feature type="transmembrane region" description="Helical" evidence="1">
    <location>
        <begin position="81"/>
        <end position="105"/>
    </location>
</feature>
<reference evidence="2" key="1">
    <citation type="submission" date="2016-12" db="EMBL/GenBank/DDBJ databases">
        <authorList>
            <person name="Moulin L."/>
        </authorList>
    </citation>
    <scope>NUCLEOTIDE SEQUENCE [LARGE SCALE GENOMIC DNA]</scope>
    <source>
        <strain evidence="2">STM 7183</strain>
    </source>
</reference>
<dbReference type="Proteomes" id="UP000195569">
    <property type="component" value="Unassembled WGS sequence"/>
</dbReference>
<accession>A0A1N7SVG7</accession>
<keyword evidence="1" id="KW-0472">Membrane</keyword>
<keyword evidence="1" id="KW-0812">Transmembrane</keyword>
<evidence type="ECO:0000256" key="1">
    <source>
        <dbReference type="SAM" id="Phobius"/>
    </source>
</evidence>
<dbReference type="AlphaFoldDB" id="A0A1N7SVG7"/>
<evidence type="ECO:0008006" key="4">
    <source>
        <dbReference type="Google" id="ProtNLM"/>
    </source>
</evidence>
<proteinExistence type="predicted"/>
<keyword evidence="3" id="KW-1185">Reference proteome</keyword>
<sequence>MKAGGTVFYLIVLYLLVVCAACGVGVAEMFLGALPSHYEPLRIALSCCATAGIGGCLYCLRAVYLNRCVRKSWDTDWHTWYFLRPIASFICGGASFLFLKAGLLVLESNTKENASEIGFYALAFIAGLNVDKFVAKIEGVAYAVWGIEKSRSASAATGVNDGEGSHN</sequence>
<comment type="caution">
    <text evidence="2">The sequence shown here is derived from an EMBL/GenBank/DDBJ whole genome shotgun (WGS) entry which is preliminary data.</text>
</comment>
<evidence type="ECO:0000313" key="3">
    <source>
        <dbReference type="Proteomes" id="UP000195569"/>
    </source>
</evidence>
<name>A0A1N7SVG7_9BURK</name>
<feature type="transmembrane region" description="Helical" evidence="1">
    <location>
        <begin position="43"/>
        <end position="60"/>
    </location>
</feature>
<dbReference type="EMBL" id="CYGY02000115">
    <property type="protein sequence ID" value="SIT51333.1"/>
    <property type="molecule type" value="Genomic_DNA"/>
</dbReference>
<evidence type="ECO:0000313" key="2">
    <source>
        <dbReference type="EMBL" id="SIT51333.1"/>
    </source>
</evidence>
<keyword evidence="1" id="KW-1133">Transmembrane helix</keyword>
<organism evidence="2 3">
    <name type="scientific">Paraburkholderia piptadeniae</name>
    <dbReference type="NCBI Taxonomy" id="1701573"/>
    <lineage>
        <taxon>Bacteria</taxon>
        <taxon>Pseudomonadati</taxon>
        <taxon>Pseudomonadota</taxon>
        <taxon>Betaproteobacteria</taxon>
        <taxon>Burkholderiales</taxon>
        <taxon>Burkholderiaceae</taxon>
        <taxon>Paraburkholderia</taxon>
    </lineage>
</organism>
<protein>
    <recommendedName>
        <fullName evidence="4">Transmembrane protein</fullName>
    </recommendedName>
</protein>
<dbReference type="RefSeq" id="WP_235851192.1">
    <property type="nucleotide sequence ID" value="NZ_CYGY02000115.1"/>
</dbReference>
<feature type="transmembrane region" description="Helical" evidence="1">
    <location>
        <begin position="7"/>
        <end position="31"/>
    </location>
</feature>